<evidence type="ECO:0000256" key="1">
    <source>
        <dbReference type="SAM" id="MobiDB-lite"/>
    </source>
</evidence>
<dbReference type="AlphaFoldDB" id="A0A426YKJ1"/>
<evidence type="ECO:0000256" key="2">
    <source>
        <dbReference type="SAM" id="SignalP"/>
    </source>
</evidence>
<dbReference type="PANTHER" id="PTHR37216">
    <property type="entry name" value="EXPRESSED PROTEIN"/>
    <property type="match status" value="1"/>
</dbReference>
<feature type="chain" id="PRO_5019263672" description="EF-hand domain-containing protein" evidence="2">
    <location>
        <begin position="21"/>
        <end position="218"/>
    </location>
</feature>
<gene>
    <name evidence="3" type="ORF">B296_00026719</name>
</gene>
<protein>
    <recommendedName>
        <fullName evidence="5">EF-hand domain-containing protein</fullName>
    </recommendedName>
</protein>
<sequence>MVTAAPKELCLLLYIWVCKANLEHIKLLPPKHTTQPTLSISNSHHQSIQHTDDMSTSTTPSKKESTANKTKASAMLQKELADIIDQHYDTCVKDVKEFDNFYQALHEILGKLSESKGAIQLKLPSRDTLKAAFDQKHTREGNSLLKEEFKNIIKDVITFESFSMGKGALETIFFIFGAPICAFFLKRFIPGAASVSDDILIPTVTSGTVILLAKTNRL</sequence>
<keyword evidence="2" id="KW-0732">Signal</keyword>
<dbReference type="Proteomes" id="UP000287651">
    <property type="component" value="Unassembled WGS sequence"/>
</dbReference>
<feature type="signal peptide" evidence="2">
    <location>
        <begin position="1"/>
        <end position="20"/>
    </location>
</feature>
<reference evidence="3 4" key="1">
    <citation type="journal article" date="2014" name="Agronomy (Basel)">
        <title>A Draft Genome Sequence for Ensete ventricosum, the Drought-Tolerant Tree Against Hunger.</title>
        <authorList>
            <person name="Harrison J."/>
            <person name="Moore K.A."/>
            <person name="Paszkiewicz K."/>
            <person name="Jones T."/>
            <person name="Grant M."/>
            <person name="Ambacheew D."/>
            <person name="Muzemil S."/>
            <person name="Studholme D.J."/>
        </authorList>
    </citation>
    <scope>NUCLEOTIDE SEQUENCE [LARGE SCALE GENOMIC DNA]</scope>
</reference>
<proteinExistence type="predicted"/>
<dbReference type="InterPro" id="IPR057196">
    <property type="entry name" value="DUF7874"/>
</dbReference>
<name>A0A426YKJ1_ENSVE</name>
<dbReference type="Pfam" id="PF25284">
    <property type="entry name" value="DUF7874"/>
    <property type="match status" value="1"/>
</dbReference>
<accession>A0A426YKJ1</accession>
<organism evidence="3 4">
    <name type="scientific">Ensete ventricosum</name>
    <name type="common">Abyssinian banana</name>
    <name type="synonym">Musa ensete</name>
    <dbReference type="NCBI Taxonomy" id="4639"/>
    <lineage>
        <taxon>Eukaryota</taxon>
        <taxon>Viridiplantae</taxon>
        <taxon>Streptophyta</taxon>
        <taxon>Embryophyta</taxon>
        <taxon>Tracheophyta</taxon>
        <taxon>Spermatophyta</taxon>
        <taxon>Magnoliopsida</taxon>
        <taxon>Liliopsida</taxon>
        <taxon>Zingiberales</taxon>
        <taxon>Musaceae</taxon>
        <taxon>Ensete</taxon>
    </lineage>
</organism>
<evidence type="ECO:0008006" key="5">
    <source>
        <dbReference type="Google" id="ProtNLM"/>
    </source>
</evidence>
<evidence type="ECO:0000313" key="4">
    <source>
        <dbReference type="Proteomes" id="UP000287651"/>
    </source>
</evidence>
<dbReference type="PANTHER" id="PTHR37216:SF1">
    <property type="entry name" value="EXPRESSED PROTEIN"/>
    <property type="match status" value="1"/>
</dbReference>
<comment type="caution">
    <text evidence="3">The sequence shown here is derived from an EMBL/GenBank/DDBJ whole genome shotgun (WGS) entry which is preliminary data.</text>
</comment>
<evidence type="ECO:0000313" key="3">
    <source>
        <dbReference type="EMBL" id="RRT52248.1"/>
    </source>
</evidence>
<feature type="region of interest" description="Disordered" evidence="1">
    <location>
        <begin position="33"/>
        <end position="71"/>
    </location>
</feature>
<feature type="compositionally biased region" description="Low complexity" evidence="1">
    <location>
        <begin position="39"/>
        <end position="60"/>
    </location>
</feature>
<dbReference type="EMBL" id="AMZH03011774">
    <property type="protein sequence ID" value="RRT52248.1"/>
    <property type="molecule type" value="Genomic_DNA"/>
</dbReference>